<evidence type="ECO:0000256" key="6">
    <source>
        <dbReference type="ARBA" id="ARBA00023136"/>
    </source>
</evidence>
<dbReference type="PANTHER" id="PTHR30462">
    <property type="entry name" value="INTERMEMBRANE TRANSPORT PROTEIN PQIB-RELATED"/>
    <property type="match status" value="1"/>
</dbReference>
<comment type="caution">
    <text evidence="8">The sequence shown here is derived from an EMBL/GenBank/DDBJ whole genome shotgun (WGS) entry which is preliminary data.</text>
</comment>
<evidence type="ECO:0000256" key="7">
    <source>
        <dbReference type="SAM" id="Phobius"/>
    </source>
</evidence>
<dbReference type="PATRIC" id="fig|28092.6.peg.1659"/>
<feature type="transmembrane region" description="Helical" evidence="7">
    <location>
        <begin position="100"/>
        <end position="125"/>
    </location>
</feature>
<dbReference type="GO" id="GO:0005886">
    <property type="term" value="C:plasma membrane"/>
    <property type="evidence" value="ECO:0007669"/>
    <property type="project" value="UniProtKB-SubCell"/>
</dbReference>
<dbReference type="AlphaFoldDB" id="A0A0F5K2B2"/>
<keyword evidence="5 7" id="KW-1133">Transmembrane helix</keyword>
<dbReference type="Proteomes" id="UP000033618">
    <property type="component" value="Unassembled WGS sequence"/>
</dbReference>
<evidence type="ECO:0000256" key="3">
    <source>
        <dbReference type="ARBA" id="ARBA00022519"/>
    </source>
</evidence>
<dbReference type="Pfam" id="PF04403">
    <property type="entry name" value="PqiA"/>
    <property type="match status" value="1"/>
</dbReference>
<keyword evidence="9" id="KW-1185">Reference proteome</keyword>
<gene>
    <name evidence="8" type="ORF">WM40_07020</name>
</gene>
<evidence type="ECO:0000313" key="8">
    <source>
        <dbReference type="EMBL" id="KKB64233.1"/>
    </source>
</evidence>
<evidence type="ECO:0000256" key="1">
    <source>
        <dbReference type="ARBA" id="ARBA00004533"/>
    </source>
</evidence>
<protein>
    <submittedName>
        <fullName evidence="8">Paraquat-inducible protein A</fullName>
    </submittedName>
</protein>
<name>A0A0F5K2B2_9BURK</name>
<reference evidence="8 9" key="1">
    <citation type="submission" date="2015-03" db="EMBL/GenBank/DDBJ databases">
        <title>Draft Genome Sequence of Burkholderia andropogonis type strain ICMP2807, isolated from Sorghum bicolor.</title>
        <authorList>
            <person name="Lopes-Santos L."/>
            <person name="Castro D.B."/>
            <person name="Ottoboni L.M."/>
            <person name="Park D."/>
            <person name="Weirc B.S."/>
            <person name="Destefano S.A."/>
        </authorList>
    </citation>
    <scope>NUCLEOTIDE SEQUENCE [LARGE SCALE GENOMIC DNA]</scope>
    <source>
        <strain evidence="8 9">ICMP2807</strain>
    </source>
</reference>
<feature type="transmembrane region" description="Helical" evidence="7">
    <location>
        <begin position="146"/>
        <end position="165"/>
    </location>
</feature>
<dbReference type="InterPro" id="IPR051800">
    <property type="entry name" value="PqiA-PqiB_transport"/>
</dbReference>
<organism evidence="8 9">
    <name type="scientific">Robbsia andropogonis</name>
    <dbReference type="NCBI Taxonomy" id="28092"/>
    <lineage>
        <taxon>Bacteria</taxon>
        <taxon>Pseudomonadati</taxon>
        <taxon>Pseudomonadota</taxon>
        <taxon>Betaproteobacteria</taxon>
        <taxon>Burkholderiales</taxon>
        <taxon>Burkholderiaceae</taxon>
        <taxon>Robbsia</taxon>
    </lineage>
</organism>
<keyword evidence="6 7" id="KW-0472">Membrane</keyword>
<keyword evidence="4 7" id="KW-0812">Transmembrane</keyword>
<dbReference type="RefSeq" id="WP_024904105.1">
    <property type="nucleotide sequence ID" value="NZ_CADFGU010000003.1"/>
</dbReference>
<evidence type="ECO:0000256" key="2">
    <source>
        <dbReference type="ARBA" id="ARBA00022475"/>
    </source>
</evidence>
<keyword evidence="2" id="KW-1003">Cell membrane</keyword>
<dbReference type="InterPro" id="IPR007498">
    <property type="entry name" value="PqiA-like"/>
</dbReference>
<comment type="subcellular location">
    <subcellularLocation>
        <location evidence="1">Cell inner membrane</location>
    </subcellularLocation>
</comment>
<dbReference type="OrthoDB" id="9800207at2"/>
<dbReference type="STRING" id="28092.WM40_07020"/>
<accession>A0A0F5K2B2</accession>
<dbReference type="EMBL" id="LAQU01000005">
    <property type="protein sequence ID" value="KKB64233.1"/>
    <property type="molecule type" value="Genomic_DNA"/>
</dbReference>
<evidence type="ECO:0000313" key="9">
    <source>
        <dbReference type="Proteomes" id="UP000033618"/>
    </source>
</evidence>
<evidence type="ECO:0000256" key="5">
    <source>
        <dbReference type="ARBA" id="ARBA00022989"/>
    </source>
</evidence>
<sequence length="208" mass="22235">MVSLARAQAFGVVACHGCGLVCEDVLDHTPSAACPRCGATLHRRKPASVARATAFLLAAMVFYIPANLYPVVYTELLGEGTENTILGGIIDFWTSGSHALALLIFIASVAVPCGKFLVLGLLLVSTRGGSSHALKERTTLYRLLELIGYWSMLDVFVVGWGAAIGNFGALSAAAPRIGILFFGLVVLLTILSAISFDPRLIWDRQRNE</sequence>
<evidence type="ECO:0000256" key="4">
    <source>
        <dbReference type="ARBA" id="ARBA00022692"/>
    </source>
</evidence>
<feature type="transmembrane region" description="Helical" evidence="7">
    <location>
        <begin position="177"/>
        <end position="196"/>
    </location>
</feature>
<keyword evidence="3" id="KW-0997">Cell inner membrane</keyword>
<proteinExistence type="predicted"/>
<feature type="transmembrane region" description="Helical" evidence="7">
    <location>
        <begin position="49"/>
        <end position="66"/>
    </location>
</feature>
<dbReference type="PANTHER" id="PTHR30462:SF3">
    <property type="entry name" value="INTERMEMBRANE TRANSPORT PROTEIN PQIA"/>
    <property type="match status" value="1"/>
</dbReference>